<sequence>MPDAVRLDDLVIARATPAEWATVVGWAAAEGWNPGARDVTAFFAQDPDGFLLGRVNGEPATAVSVVNHGGDFAFLGFYLVRKDLRGYGFGLATWEAGMKHAGDRVVGLDGVPDQQDNYRRSGFELAYNSARFTGIPRLPLPDDSVTALSPTDFAALQPYDSACHPADRPDFLTAWLNEPGHRTFARIVDGTVTGYATLRPARDSLRVGPLFADTPADARQLLAALAAHAAGMPLAVDVPLVNEAAVRLMEEAGLRPSFETARMYTGPVRPHRRERVFGVTTLELG</sequence>
<dbReference type="GeneID" id="93373134"/>
<organism evidence="3 4">
    <name type="scientific">Nocardia seriolae</name>
    <dbReference type="NCBI Taxonomy" id="37332"/>
    <lineage>
        <taxon>Bacteria</taxon>
        <taxon>Bacillati</taxon>
        <taxon>Actinomycetota</taxon>
        <taxon>Actinomycetes</taxon>
        <taxon>Mycobacteriales</taxon>
        <taxon>Nocardiaceae</taxon>
        <taxon>Nocardia</taxon>
    </lineage>
</organism>
<dbReference type="Proteomes" id="UP000037179">
    <property type="component" value="Unassembled WGS sequence"/>
</dbReference>
<accession>A0A0B8N892</accession>
<dbReference type="InterPro" id="IPR041496">
    <property type="entry name" value="YitH/HolE_GNAT"/>
</dbReference>
<dbReference type="Pfam" id="PF18014">
    <property type="entry name" value="Acetyltransf_18"/>
    <property type="match status" value="1"/>
</dbReference>
<dbReference type="GO" id="GO:0016747">
    <property type="term" value="F:acyltransferase activity, transferring groups other than amino-acyl groups"/>
    <property type="evidence" value="ECO:0007669"/>
    <property type="project" value="InterPro"/>
</dbReference>
<dbReference type="EMBL" id="CP017839">
    <property type="protein sequence ID" value="APA96463.1"/>
    <property type="molecule type" value="Genomic_DNA"/>
</dbReference>
<evidence type="ECO:0000313" key="2">
    <source>
        <dbReference type="EMBL" id="APA96463.1"/>
    </source>
</evidence>
<dbReference type="EMBL" id="BBYQ01000028">
    <property type="protein sequence ID" value="GAP28107.1"/>
    <property type="molecule type" value="Genomic_DNA"/>
</dbReference>
<dbReference type="Proteomes" id="UP000180166">
    <property type="component" value="Chromosome"/>
</dbReference>
<protein>
    <submittedName>
        <fullName evidence="3">Acetyltransferase</fullName>
    </submittedName>
</protein>
<dbReference type="PANTHER" id="PTHR47237">
    <property type="entry name" value="SLL0310 PROTEIN"/>
    <property type="match status" value="1"/>
</dbReference>
<dbReference type="RefSeq" id="WP_033087192.1">
    <property type="nucleotide sequence ID" value="NZ_AP017900.1"/>
</dbReference>
<dbReference type="AlphaFoldDB" id="A0A0B8N892"/>
<dbReference type="KEGG" id="nsr:NS506_02398"/>
<dbReference type="InterPro" id="IPR052729">
    <property type="entry name" value="Acyl/Acetyltrans_Enzymes"/>
</dbReference>
<dbReference type="Gene3D" id="3.40.630.90">
    <property type="match status" value="1"/>
</dbReference>
<dbReference type="Gene3D" id="3.40.630.30">
    <property type="match status" value="1"/>
</dbReference>
<feature type="domain" description="N-acetyltransferase" evidence="1">
    <location>
        <begin position="10"/>
        <end position="141"/>
    </location>
</feature>
<dbReference type="PROSITE" id="PS51186">
    <property type="entry name" value="GNAT"/>
    <property type="match status" value="2"/>
</dbReference>
<reference evidence="4" key="1">
    <citation type="submission" date="2015-07" db="EMBL/GenBank/DDBJ databases">
        <title>Nocardia seriolae U-1 whole genome shotgun sequence.</title>
        <authorList>
            <person name="Imajoh M."/>
            <person name="Fukumoto Y."/>
            <person name="Sukeda M."/>
            <person name="Yamane J."/>
            <person name="Yamasaki K."/>
            <person name="Shimizu M."/>
            <person name="Ohnishi K."/>
            <person name="Oshima S."/>
        </authorList>
    </citation>
    <scope>NUCLEOTIDE SEQUENCE [LARGE SCALE GENOMIC DNA]</scope>
    <source>
        <strain evidence="4">U-1</strain>
    </source>
</reference>
<gene>
    <name evidence="2" type="ORF">NS506_02398</name>
    <name evidence="3" type="ORF">NSK11_contig00028-0020</name>
</gene>
<dbReference type="InterPro" id="IPR016181">
    <property type="entry name" value="Acyl_CoA_acyltransferase"/>
</dbReference>
<evidence type="ECO:0000313" key="4">
    <source>
        <dbReference type="Proteomes" id="UP000037179"/>
    </source>
</evidence>
<reference evidence="3 4" key="2">
    <citation type="journal article" date="2016" name="Genome Announc.">
        <title>Draft Genome Sequence of Erythromycin- and Oxytetracycline-Sensitive Nocardia seriolae Strain U-1 (NBRC 110359).</title>
        <authorList>
            <person name="Imajoh M."/>
            <person name="Sukeda M."/>
            <person name="Shimizu M."/>
            <person name="Yamane J."/>
            <person name="Ohnishi K."/>
            <person name="Oshima S."/>
        </authorList>
    </citation>
    <scope>NUCLEOTIDE SEQUENCE [LARGE SCALE GENOMIC DNA]</scope>
    <source>
        <strain evidence="3 4">U-1</strain>
    </source>
</reference>
<evidence type="ECO:0000313" key="5">
    <source>
        <dbReference type="Proteomes" id="UP000180166"/>
    </source>
</evidence>
<keyword evidence="4" id="KW-1185">Reference proteome</keyword>
<evidence type="ECO:0000259" key="1">
    <source>
        <dbReference type="PROSITE" id="PS51186"/>
    </source>
</evidence>
<reference evidence="2 5" key="3">
    <citation type="submission" date="2016-10" db="EMBL/GenBank/DDBJ databases">
        <title>Genome sequence of Nocardia seriolae strain EM150506, isolated from Anguila japonica.</title>
        <authorList>
            <person name="Han H.-J."/>
        </authorList>
    </citation>
    <scope>NUCLEOTIDE SEQUENCE [LARGE SCALE GENOMIC DNA]</scope>
    <source>
        <strain evidence="2 5">EM150506</strain>
    </source>
</reference>
<evidence type="ECO:0000313" key="3">
    <source>
        <dbReference type="EMBL" id="GAP28107.1"/>
    </source>
</evidence>
<name>A0A0B8N892_9NOCA</name>
<dbReference type="SUPFAM" id="SSF55729">
    <property type="entry name" value="Acyl-CoA N-acyltransferases (Nat)"/>
    <property type="match status" value="1"/>
</dbReference>
<feature type="domain" description="N-acetyltransferase" evidence="1">
    <location>
        <begin position="143"/>
        <end position="275"/>
    </location>
</feature>
<proteinExistence type="predicted"/>
<dbReference type="OrthoDB" id="20916at2"/>
<dbReference type="PANTHER" id="PTHR47237:SF1">
    <property type="entry name" value="SLL0310 PROTEIN"/>
    <property type="match status" value="1"/>
</dbReference>
<dbReference type="InterPro" id="IPR000182">
    <property type="entry name" value="GNAT_dom"/>
</dbReference>